<gene>
    <name evidence="4" type="ORF">GCM10023093_14280</name>
</gene>
<name>A0ABP8NAW6_9BACT</name>
<evidence type="ECO:0000256" key="1">
    <source>
        <dbReference type="ARBA" id="ARBA00004442"/>
    </source>
</evidence>
<comment type="caution">
    <text evidence="4">The sequence shown here is derived from an EMBL/GenBank/DDBJ whole genome shotgun (WGS) entry which is preliminary data.</text>
</comment>
<evidence type="ECO:0000256" key="2">
    <source>
        <dbReference type="ARBA" id="ARBA00023136"/>
    </source>
</evidence>
<keyword evidence="3" id="KW-0998">Cell outer membrane</keyword>
<dbReference type="Proteomes" id="UP001500067">
    <property type="component" value="Unassembled WGS sequence"/>
</dbReference>
<dbReference type="RefSeq" id="WP_345080743.1">
    <property type="nucleotide sequence ID" value="NZ_BAABFA010000009.1"/>
</dbReference>
<dbReference type="InterPro" id="IPR013784">
    <property type="entry name" value="Carb-bd-like_fold"/>
</dbReference>
<comment type="subcellular location">
    <subcellularLocation>
        <location evidence="1">Cell outer membrane</location>
    </subcellularLocation>
</comment>
<evidence type="ECO:0000313" key="4">
    <source>
        <dbReference type="EMBL" id="GAA4464283.1"/>
    </source>
</evidence>
<accession>A0ABP8NAW6</accession>
<proteinExistence type="predicted"/>
<evidence type="ECO:0000256" key="3">
    <source>
        <dbReference type="ARBA" id="ARBA00023237"/>
    </source>
</evidence>
<evidence type="ECO:0000313" key="5">
    <source>
        <dbReference type="Proteomes" id="UP001500067"/>
    </source>
</evidence>
<organism evidence="4 5">
    <name type="scientific">Nemorincola caseinilytica</name>
    <dbReference type="NCBI Taxonomy" id="2054315"/>
    <lineage>
        <taxon>Bacteria</taxon>
        <taxon>Pseudomonadati</taxon>
        <taxon>Bacteroidota</taxon>
        <taxon>Chitinophagia</taxon>
        <taxon>Chitinophagales</taxon>
        <taxon>Chitinophagaceae</taxon>
        <taxon>Nemorincola</taxon>
    </lineage>
</organism>
<reference evidence="5" key="1">
    <citation type="journal article" date="2019" name="Int. J. Syst. Evol. Microbiol.">
        <title>The Global Catalogue of Microorganisms (GCM) 10K type strain sequencing project: providing services to taxonomists for standard genome sequencing and annotation.</title>
        <authorList>
            <consortium name="The Broad Institute Genomics Platform"/>
            <consortium name="The Broad Institute Genome Sequencing Center for Infectious Disease"/>
            <person name="Wu L."/>
            <person name="Ma J."/>
        </authorList>
    </citation>
    <scope>NUCLEOTIDE SEQUENCE [LARGE SCALE GENOMIC DNA]</scope>
    <source>
        <strain evidence="5">JCM 32105</strain>
    </source>
</reference>
<dbReference type="EMBL" id="BAABFA010000009">
    <property type="protein sequence ID" value="GAA4464283.1"/>
    <property type="molecule type" value="Genomic_DNA"/>
</dbReference>
<dbReference type="Gene3D" id="2.60.40.1120">
    <property type="entry name" value="Carboxypeptidase-like, regulatory domain"/>
    <property type="match status" value="1"/>
</dbReference>
<keyword evidence="4" id="KW-0675">Receptor</keyword>
<keyword evidence="2" id="KW-0472">Membrane</keyword>
<dbReference type="Pfam" id="PF13715">
    <property type="entry name" value="CarbopepD_reg_2"/>
    <property type="match status" value="1"/>
</dbReference>
<protein>
    <submittedName>
        <fullName evidence="4">TonB-dependent receptor</fullName>
    </submittedName>
</protein>
<dbReference type="SUPFAM" id="SSF56935">
    <property type="entry name" value="Porins"/>
    <property type="match status" value="1"/>
</dbReference>
<sequence length="743" mass="82734">MKHTYSLLLFFLLPFLPLIAGGHTISGKVVNNRNQPVKGASVYLDNTIDGGTTDSVGFFSFTTDETGNQTIVASEVSHATAGQPIVINGDVTGILITLKANMSRDLDAVVITAGSIDATNDKSKTVLKPLDIVTTAGSGADVVKAMQMLPGTQQTGPDNGLFVRGGDANEAAVIVDEMVVQNAFFSGAPGVATRSRFGAFQYQGVAFSSGGYSARYSQALSGILELNTTDLPDKSTINLGVNMAGAYASGVKKWKNSSLDVGGGYTNLSPFYEVVKSNFKFYKVPQGGNGNIRYAWKPNKDGILKVTLNTQHNLTGVSIPNPMRAGADTLNFLTKDQNYYSNVSYKQMFKHKYMLYTAASVSRNKTRSEFSNVFNMDNVDYRNQFRIEGKRYMNSRLNLLVGTDVQNFGQERTMEMQDSAKTIYKQDFNEVLTGGYAELEWVPVNRFAIKPGVRYEHSTLMNVDKVAPRLSMAIKTGSHSQASLAGGMFYQQASNFYLIAPFMNGYNDLDMQVATHYIANWQWSQDNRTLRLEGYYKKYDKLVLEEGAATFDPNTYRVLTPASNITLTNNGSGYAQGLELFWRDKKTIKNADYWVSYSYIDTRRRYMNYPTQATPTFIANHNLNVVGKYWIDKLKTSVNATYSFASGRPYYNPNIYNVTDHSNFQTEVTPDYHSLSLSAAYLRSFGKWFTVFYISVDNVTRQKNVFGYRYGANGEMSKIVPALYRTVFFGVNMSLSEFSKDEL</sequence>
<dbReference type="SUPFAM" id="SSF49452">
    <property type="entry name" value="Starch-binding domain-like"/>
    <property type="match status" value="1"/>
</dbReference>
<keyword evidence="5" id="KW-1185">Reference proteome</keyword>
<dbReference type="Gene3D" id="2.40.170.20">
    <property type="entry name" value="TonB-dependent receptor, beta-barrel domain"/>
    <property type="match status" value="1"/>
</dbReference>
<dbReference type="InterPro" id="IPR036942">
    <property type="entry name" value="Beta-barrel_TonB_sf"/>
</dbReference>